<evidence type="ECO:0000313" key="5">
    <source>
        <dbReference type="Proteomes" id="UP000594261"/>
    </source>
</evidence>
<dbReference type="PANTHER" id="PTHR23024">
    <property type="entry name" value="ARYLACETAMIDE DEACETYLASE"/>
    <property type="match status" value="1"/>
</dbReference>
<reference evidence="4" key="2">
    <citation type="submission" date="2021-01" db="UniProtKB">
        <authorList>
            <consortium name="EnsemblPlants"/>
        </authorList>
    </citation>
    <scope>IDENTIFICATION</scope>
</reference>
<dbReference type="Gramene" id="QL93p0336_0005:mrna">
    <property type="protein sequence ID" value="QL93p0336_0005:mrna:CDS:1"/>
    <property type="gene ID" value="QL93p0336_0005"/>
</dbReference>
<proteinExistence type="inferred from homology"/>
<dbReference type="PANTHER" id="PTHR23024:SF212">
    <property type="entry name" value="CARBOXYLESTERASE 9-RELATED"/>
    <property type="match status" value="1"/>
</dbReference>
<dbReference type="Gene3D" id="3.40.50.1820">
    <property type="entry name" value="alpha/beta hydrolase"/>
    <property type="match status" value="1"/>
</dbReference>
<reference evidence="3 5" key="1">
    <citation type="journal article" date="2016" name="G3 (Bethesda)">
        <title>First Draft Assembly and Annotation of the Genome of a California Endemic Oak Quercus lobata Nee (Fagaceae).</title>
        <authorList>
            <person name="Sork V.L."/>
            <person name="Fitz-Gibbon S.T."/>
            <person name="Puiu D."/>
            <person name="Crepeau M."/>
            <person name="Gugger P.F."/>
            <person name="Sherman R."/>
            <person name="Stevens K."/>
            <person name="Langley C.H."/>
            <person name="Pellegrini M."/>
            <person name="Salzberg S.L."/>
        </authorList>
    </citation>
    <scope>NUCLEOTIDE SEQUENCE [LARGE SCALE GENOMIC DNA]</scope>
    <source>
        <strain evidence="3 5">cv. SW786</strain>
    </source>
</reference>
<name>A0A7N2N6C6_QUELO</name>
<feature type="domain" description="Alpha/beta hydrolase fold-3" evidence="2">
    <location>
        <begin position="106"/>
        <end position="325"/>
    </location>
</feature>
<sequence>MGSWLYAKNNMRNSSNYSYFSKEEEENTKTQRSRFNPYDHLNIKLNPDGTLNRGQARPTIEANPNGDPVVSKDITLNVKTKTWVRIFRPTKLPSNNDNTIARLPIVIYCHHGGWILLSAADSDAHTNCEEIASELLTIVVSVNYRLAPESRLPAQYEDAVDAINWVKEQATNPNGEQWLKDYGDFSRCYLYGVGCGGNIMLYSSLKTDLMKLKPLKIAGIIMNQPMLGGIQRTESELRYATDEILPLPVLDLLWELALPKSINRDHRYCNPMVQGPHKQMISTLKRCLVTGFSGDPMIDRQQEFVEMLVACGVQVEACFDDYGFHNIDLVDPRRANELLNIVREFMFR</sequence>
<dbReference type="EMBL" id="LRBV02000008">
    <property type="status" value="NOT_ANNOTATED_CDS"/>
    <property type="molecule type" value="Genomic_DNA"/>
</dbReference>
<dbReference type="KEGG" id="qlo:115973269"/>
<dbReference type="SUPFAM" id="SSF53474">
    <property type="entry name" value="alpha/beta-Hydrolases"/>
    <property type="match status" value="1"/>
</dbReference>
<dbReference type="OMA" id="CNPMLEG"/>
<protein>
    <recommendedName>
        <fullName evidence="2">Alpha/beta hydrolase fold-3 domain-containing protein</fullName>
    </recommendedName>
</protein>
<dbReference type="Gramene" id="QL08p051515:mrna">
    <property type="protein sequence ID" value="QL08p051515:mrna:CDS:1"/>
    <property type="gene ID" value="QL08p051515"/>
</dbReference>
<dbReference type="InterPro" id="IPR013094">
    <property type="entry name" value="AB_hydrolase_3"/>
</dbReference>
<evidence type="ECO:0000259" key="2">
    <source>
        <dbReference type="Pfam" id="PF07859"/>
    </source>
</evidence>
<dbReference type="InterPro" id="IPR029058">
    <property type="entry name" value="AB_hydrolase_fold"/>
</dbReference>
<dbReference type="EnsemblPlants" id="QL93p0336_0005:mrna">
    <property type="protein sequence ID" value="QL93p0336_0005:mrna:CDS:1"/>
    <property type="gene ID" value="QL93p0336_0005"/>
</dbReference>
<dbReference type="KEGG" id="qlo:115957040"/>
<dbReference type="EnsemblPlants" id="QL08p051515:mrna">
    <property type="protein sequence ID" value="QL08p051515:mrna:CDS:1"/>
    <property type="gene ID" value="QL08p051515"/>
</dbReference>
<dbReference type="InterPro" id="IPR050466">
    <property type="entry name" value="Carboxylest/Gibb_receptor"/>
</dbReference>
<organism evidence="4 5">
    <name type="scientific">Quercus lobata</name>
    <name type="common">Valley oak</name>
    <dbReference type="NCBI Taxonomy" id="97700"/>
    <lineage>
        <taxon>Eukaryota</taxon>
        <taxon>Viridiplantae</taxon>
        <taxon>Streptophyta</taxon>
        <taxon>Embryophyta</taxon>
        <taxon>Tracheophyta</taxon>
        <taxon>Spermatophyta</taxon>
        <taxon>Magnoliopsida</taxon>
        <taxon>eudicotyledons</taxon>
        <taxon>Gunneridae</taxon>
        <taxon>Pentapetalae</taxon>
        <taxon>rosids</taxon>
        <taxon>fabids</taxon>
        <taxon>Fagales</taxon>
        <taxon>Fagaceae</taxon>
        <taxon>Quercus</taxon>
    </lineage>
</organism>
<gene>
    <name evidence="4" type="primary">LOC115973269</name>
</gene>
<dbReference type="Pfam" id="PF07859">
    <property type="entry name" value="Abhydrolase_3"/>
    <property type="match status" value="1"/>
</dbReference>
<dbReference type="GeneID" id="115973269"/>
<dbReference type="AlphaFoldDB" id="A0A7N2N6C6"/>
<dbReference type="Proteomes" id="UP000594261">
    <property type="component" value="Chromosome 8"/>
</dbReference>
<evidence type="ECO:0000256" key="1">
    <source>
        <dbReference type="ARBA" id="ARBA00010515"/>
    </source>
</evidence>
<evidence type="ECO:0000313" key="3">
    <source>
        <dbReference type="EnsemblPlants" id="QL08p051515:mrna:CDS:1"/>
    </source>
</evidence>
<dbReference type="RefSeq" id="XP_030949389.1">
    <property type="nucleotide sequence ID" value="XM_031093529.1"/>
</dbReference>
<dbReference type="GO" id="GO:0016787">
    <property type="term" value="F:hydrolase activity"/>
    <property type="evidence" value="ECO:0007669"/>
    <property type="project" value="InterPro"/>
</dbReference>
<keyword evidence="5" id="KW-1185">Reference proteome</keyword>
<dbReference type="OrthoDB" id="408631at2759"/>
<comment type="similarity">
    <text evidence="1">Belongs to the 'GDXG' lipolytic enzyme family.</text>
</comment>
<accession>A0A7N2N6C6</accession>
<evidence type="ECO:0000313" key="4">
    <source>
        <dbReference type="EnsemblPlants" id="QL93p0336_0005:mrna:CDS:1"/>
    </source>
</evidence>